<reference evidence="3 4" key="1">
    <citation type="submission" date="2018-11" db="EMBL/GenBank/DDBJ databases">
        <authorList>
            <consortium name="Pathogen Informatics"/>
        </authorList>
    </citation>
    <scope>NUCLEOTIDE SEQUENCE [LARGE SCALE GENOMIC DNA]</scope>
</reference>
<dbReference type="Proteomes" id="UP000271889">
    <property type="component" value="Unassembled WGS sequence"/>
</dbReference>
<dbReference type="OrthoDB" id="10014897at2759"/>
<keyword evidence="4" id="KW-1185">Reference proteome</keyword>
<accession>A0A3P6SV29</accession>
<dbReference type="AlphaFoldDB" id="A0A3P6SV29"/>
<dbReference type="PROSITE" id="PS00028">
    <property type="entry name" value="ZINC_FINGER_C2H2_1"/>
    <property type="match status" value="2"/>
</dbReference>
<evidence type="ECO:0000313" key="4">
    <source>
        <dbReference type="Proteomes" id="UP000271889"/>
    </source>
</evidence>
<name>A0A3P6SV29_CYLGO</name>
<dbReference type="SMART" id="SM00355">
    <property type="entry name" value="ZnF_C2H2"/>
    <property type="match status" value="2"/>
</dbReference>
<dbReference type="InterPro" id="IPR013087">
    <property type="entry name" value="Znf_C2H2_type"/>
</dbReference>
<feature type="region of interest" description="Disordered" evidence="1">
    <location>
        <begin position="40"/>
        <end position="60"/>
    </location>
</feature>
<sequence length="157" mass="17790">MYLFDHKLFFIPSLRYSCNLHRNPNSTVLDDVSQPIEEDSKIGVKKRKSNSDSCSIKSEPYDDDDDVKVVAQNNEVKLDCQFCGCSFETVSDLQTHTLRDHIPMPVPSLECQHCCAVLPSFAAFVLHMRGHLSDRDENRCPRCPLTFSDGQVGPQKL</sequence>
<feature type="domain" description="C2H2-type" evidence="2">
    <location>
        <begin position="80"/>
        <end position="101"/>
    </location>
</feature>
<organism evidence="3 4">
    <name type="scientific">Cylicostephanus goldi</name>
    <name type="common">Nematode worm</name>
    <dbReference type="NCBI Taxonomy" id="71465"/>
    <lineage>
        <taxon>Eukaryota</taxon>
        <taxon>Metazoa</taxon>
        <taxon>Ecdysozoa</taxon>
        <taxon>Nematoda</taxon>
        <taxon>Chromadorea</taxon>
        <taxon>Rhabditida</taxon>
        <taxon>Rhabditina</taxon>
        <taxon>Rhabditomorpha</taxon>
        <taxon>Strongyloidea</taxon>
        <taxon>Strongylidae</taxon>
        <taxon>Cylicostephanus</taxon>
    </lineage>
</organism>
<proteinExistence type="predicted"/>
<protein>
    <recommendedName>
        <fullName evidence="2">C2H2-type domain-containing protein</fullName>
    </recommendedName>
</protein>
<evidence type="ECO:0000313" key="3">
    <source>
        <dbReference type="EMBL" id="VDK79056.1"/>
    </source>
</evidence>
<evidence type="ECO:0000259" key="2">
    <source>
        <dbReference type="PROSITE" id="PS00028"/>
    </source>
</evidence>
<feature type="domain" description="C2H2-type" evidence="2">
    <location>
        <begin position="111"/>
        <end position="131"/>
    </location>
</feature>
<dbReference type="Gene3D" id="3.30.160.60">
    <property type="entry name" value="Classic Zinc Finger"/>
    <property type="match status" value="1"/>
</dbReference>
<dbReference type="EMBL" id="UYRV01026304">
    <property type="protein sequence ID" value="VDK79056.1"/>
    <property type="molecule type" value="Genomic_DNA"/>
</dbReference>
<evidence type="ECO:0000256" key="1">
    <source>
        <dbReference type="SAM" id="MobiDB-lite"/>
    </source>
</evidence>
<gene>
    <name evidence="3" type="ORF">CGOC_LOCUS7527</name>
</gene>